<reference evidence="1 2" key="1">
    <citation type="submission" date="2023-05" db="EMBL/GenBank/DDBJ databases">
        <title>Novel species of genus Flectobacillus isolated from stream in China.</title>
        <authorList>
            <person name="Lu H."/>
        </authorList>
    </citation>
    <scope>NUCLEOTIDE SEQUENCE [LARGE SCALE GENOMIC DNA]</scope>
    <source>
        <strain evidence="1 2">LFS242W</strain>
    </source>
</reference>
<protein>
    <submittedName>
        <fullName evidence="1">Uncharacterized protein</fullName>
    </submittedName>
</protein>
<gene>
    <name evidence="1" type="ORF">QM481_09670</name>
</gene>
<sequence>MAPLAVAMLSWATVRGAATTKLNPLYSPNYYNYNRQKPRKLLVLPVSEIKNPISLA</sequence>
<keyword evidence="2" id="KW-1185">Reference proteome</keyword>
<evidence type="ECO:0000313" key="2">
    <source>
        <dbReference type="Proteomes" id="UP001225761"/>
    </source>
</evidence>
<organism evidence="1 2">
    <name type="scientific">Flectobacillus rivi</name>
    <dbReference type="NCBI Taxonomy" id="2984209"/>
    <lineage>
        <taxon>Bacteria</taxon>
        <taxon>Pseudomonadati</taxon>
        <taxon>Bacteroidota</taxon>
        <taxon>Cytophagia</taxon>
        <taxon>Cytophagales</taxon>
        <taxon>Flectobacillaceae</taxon>
        <taxon>Flectobacillus</taxon>
    </lineage>
</organism>
<proteinExistence type="predicted"/>
<dbReference type="EMBL" id="JASHIE010000006">
    <property type="protein sequence ID" value="MDI9874791.1"/>
    <property type="molecule type" value="Genomic_DNA"/>
</dbReference>
<accession>A0ABT6Z0Y4</accession>
<comment type="caution">
    <text evidence="1">The sequence shown here is derived from an EMBL/GenBank/DDBJ whole genome shotgun (WGS) entry which is preliminary data.</text>
</comment>
<name>A0ABT6Z0Y4_9BACT</name>
<evidence type="ECO:0000313" key="1">
    <source>
        <dbReference type="EMBL" id="MDI9874791.1"/>
    </source>
</evidence>
<dbReference type="RefSeq" id="WP_283381594.1">
    <property type="nucleotide sequence ID" value="NZ_JASHIE010000006.1"/>
</dbReference>
<dbReference type="Proteomes" id="UP001225761">
    <property type="component" value="Unassembled WGS sequence"/>
</dbReference>